<reference evidence="2 3" key="1">
    <citation type="submission" date="2023-07" db="EMBL/GenBank/DDBJ databases">
        <title>Sequencing the genomes of 1000 actinobacteria strains.</title>
        <authorList>
            <person name="Klenk H.-P."/>
        </authorList>
    </citation>
    <scope>NUCLEOTIDE SEQUENCE [LARGE SCALE GENOMIC DNA]</scope>
    <source>
        <strain evidence="2 3">DSM 44109</strain>
    </source>
</reference>
<evidence type="ECO:0000313" key="3">
    <source>
        <dbReference type="Proteomes" id="UP001230426"/>
    </source>
</evidence>
<dbReference type="Proteomes" id="UP001230426">
    <property type="component" value="Unassembled WGS sequence"/>
</dbReference>
<keyword evidence="3" id="KW-1185">Reference proteome</keyword>
<feature type="transmembrane region" description="Helical" evidence="1">
    <location>
        <begin position="41"/>
        <end position="60"/>
    </location>
</feature>
<comment type="caution">
    <text evidence="2">The sequence shown here is derived from an EMBL/GenBank/DDBJ whole genome shotgun (WGS) entry which is preliminary data.</text>
</comment>
<name>A0ABT9RBQ8_9ACTN</name>
<proteinExistence type="predicted"/>
<keyword evidence="1" id="KW-0812">Transmembrane</keyword>
<gene>
    <name evidence="2" type="ORF">J2S55_005960</name>
</gene>
<evidence type="ECO:0000256" key="1">
    <source>
        <dbReference type="SAM" id="Phobius"/>
    </source>
</evidence>
<protein>
    <submittedName>
        <fullName evidence="2">Uncharacterized protein</fullName>
    </submittedName>
</protein>
<sequence>MTITESELREILGQEGGDGLHRGVTVADVDRRARRIRRRRLQALGGAAAAGLAVAVAFTLPAGGVTPVPDDLWTGVMAQPSPVLPTVSWPGREDMVPRGEIARRDYRVAGTRERLRVEAGEARIMVQVMCAGPLRRLVIRVDGGAPHEQFCGQGPEGLTYAGYWEDRTAKAAKVAERVVSVAVLPGEVDAGAMTVEELFARKDTLFDGWERQFVGAERFSLEWSVTVRELARPACRDDVRQVDPATGRVVVVRCAPAGEAGGGTG</sequence>
<evidence type="ECO:0000313" key="2">
    <source>
        <dbReference type="EMBL" id="MDP9866694.1"/>
    </source>
</evidence>
<dbReference type="RefSeq" id="WP_306867735.1">
    <property type="nucleotide sequence ID" value="NZ_JAUSRB010000002.1"/>
</dbReference>
<organism evidence="2 3">
    <name type="scientific">Streptosporangium brasiliense</name>
    <dbReference type="NCBI Taxonomy" id="47480"/>
    <lineage>
        <taxon>Bacteria</taxon>
        <taxon>Bacillati</taxon>
        <taxon>Actinomycetota</taxon>
        <taxon>Actinomycetes</taxon>
        <taxon>Streptosporangiales</taxon>
        <taxon>Streptosporangiaceae</taxon>
        <taxon>Streptosporangium</taxon>
    </lineage>
</organism>
<keyword evidence="1" id="KW-0472">Membrane</keyword>
<keyword evidence="1" id="KW-1133">Transmembrane helix</keyword>
<dbReference type="EMBL" id="JAUSRB010000002">
    <property type="protein sequence ID" value="MDP9866694.1"/>
    <property type="molecule type" value="Genomic_DNA"/>
</dbReference>
<accession>A0ABT9RBQ8</accession>